<keyword evidence="4" id="KW-1185">Reference proteome</keyword>
<organism evidence="3 4">
    <name type="scientific">Agromyces ramosus</name>
    <dbReference type="NCBI Taxonomy" id="33879"/>
    <lineage>
        <taxon>Bacteria</taxon>
        <taxon>Bacillati</taxon>
        <taxon>Actinomycetota</taxon>
        <taxon>Actinomycetes</taxon>
        <taxon>Micrococcales</taxon>
        <taxon>Microbacteriaceae</taxon>
        <taxon>Agromyces</taxon>
    </lineage>
</organism>
<feature type="domain" description="CHAT" evidence="2">
    <location>
        <begin position="73"/>
        <end position="344"/>
    </location>
</feature>
<dbReference type="InterPro" id="IPR024983">
    <property type="entry name" value="CHAT_dom"/>
</dbReference>
<comment type="caution">
    <text evidence="3">The sequence shown here is derived from an EMBL/GenBank/DDBJ whole genome shotgun (WGS) entry which is preliminary data.</text>
</comment>
<evidence type="ECO:0000313" key="3">
    <source>
        <dbReference type="EMBL" id="RZS64783.1"/>
    </source>
</evidence>
<dbReference type="AlphaFoldDB" id="A0A4Q7MBW5"/>
<dbReference type="Gene3D" id="2.60.120.430">
    <property type="entry name" value="Galactose-binding lectin"/>
    <property type="match status" value="2"/>
</dbReference>
<evidence type="ECO:0000313" key="4">
    <source>
        <dbReference type="Proteomes" id="UP000293289"/>
    </source>
</evidence>
<gene>
    <name evidence="3" type="ORF">EV187_3171</name>
</gene>
<dbReference type="EMBL" id="SGWY01000003">
    <property type="protein sequence ID" value="RZS64783.1"/>
    <property type="molecule type" value="Genomic_DNA"/>
</dbReference>
<feature type="compositionally biased region" description="Low complexity" evidence="1">
    <location>
        <begin position="382"/>
        <end position="394"/>
    </location>
</feature>
<dbReference type="Proteomes" id="UP000293289">
    <property type="component" value="Unassembled WGS sequence"/>
</dbReference>
<dbReference type="Pfam" id="PF12770">
    <property type="entry name" value="CHAT"/>
    <property type="match status" value="1"/>
</dbReference>
<proteinExistence type="predicted"/>
<feature type="compositionally biased region" description="Basic and acidic residues" evidence="1">
    <location>
        <begin position="399"/>
        <end position="408"/>
    </location>
</feature>
<sequence length="718" mass="73906">MSAIIELEIGPGEEPGTWNVRVLRSAGADAASASFSLDVDALISRLPFMDSTVLASAVPARRVLTEGETEVQRVGTELFSAVFAGEVEEAYRTSRAVAKERGESLQVRLRLVAPTLAALPWEALFDPEAGVYVCRKEPLIRQIPTTDVMEPLSLEPPLRVLAMVAAPGDLPAIDAGAERVRLEAALRPHIARGRILVEWLDEVTWSNVHEKLLSAPWHVLHFVGHGSYDASSDEGVLAFVGSGGRAEYVDASALADLLDQAEPTPRLVVINSCMSGAASTDELYSGTAAALVNSGINAVAAMQFTISDAAAVAFSQGFYSALAYGRRIDEAVVSGRIAILGLGRDTLEWVTPVLCLRGDDTRLFILPPSPADAEDAEDAAGAEHAAGAAAIPGGPDAPPEPRPKPDPRRVGLIAAVAAGAALLLGIGGTVAVMAALGGGGGADGGSGAADVGAQTLPARIDVAGDTVWTPTGLDCAGGQRLLLTASGEVEVDDLGGIALTPEGAQQQYSTINPQPYASYASLIGRVGDGGMPFVVGSRLAMECPGDGDLQLGVNDPDPAQNVGQFSVQVSDVTVDPTITLDALTPITVDVPADAGDWTSTGITCVPGATYSIWADGVITWGEDQELTAVNPDGTELFAEQDNDATANLPGLEAAQHGSLVGAIGGLPPYVGLGTDTYVDCYAGGGRIGELVLGLNDLDRADNTGGFTVTLSRITGPSG</sequence>
<name>A0A4Q7MBW5_9MICO</name>
<feature type="region of interest" description="Disordered" evidence="1">
    <location>
        <begin position="367"/>
        <end position="408"/>
    </location>
</feature>
<dbReference type="OrthoDB" id="8253226at2"/>
<dbReference type="RefSeq" id="WP_130353971.1">
    <property type="nucleotide sequence ID" value="NZ_SGWY01000003.1"/>
</dbReference>
<protein>
    <submittedName>
        <fullName evidence="3">CHAT domain-containing protein</fullName>
    </submittedName>
</protein>
<accession>A0A4Q7MBW5</accession>
<evidence type="ECO:0000256" key="1">
    <source>
        <dbReference type="SAM" id="MobiDB-lite"/>
    </source>
</evidence>
<evidence type="ECO:0000259" key="2">
    <source>
        <dbReference type="Pfam" id="PF12770"/>
    </source>
</evidence>
<reference evidence="3 4" key="1">
    <citation type="submission" date="2019-02" db="EMBL/GenBank/DDBJ databases">
        <title>Genomic Encyclopedia of Type Strains, Phase IV (KMG-IV): sequencing the most valuable type-strain genomes for metagenomic binning, comparative biology and taxonomic classification.</title>
        <authorList>
            <person name="Goeker M."/>
        </authorList>
    </citation>
    <scope>NUCLEOTIDE SEQUENCE [LARGE SCALE GENOMIC DNA]</scope>
    <source>
        <strain evidence="3 4">DSM 43045</strain>
    </source>
</reference>